<evidence type="ECO:0000313" key="6">
    <source>
        <dbReference type="EMBL" id="MEE2054735.1"/>
    </source>
</evidence>
<dbReference type="Pfam" id="PF02909">
    <property type="entry name" value="TetR_C_1"/>
    <property type="match status" value="1"/>
</dbReference>
<keyword evidence="3" id="KW-0804">Transcription</keyword>
<evidence type="ECO:0000256" key="1">
    <source>
        <dbReference type="ARBA" id="ARBA00023015"/>
    </source>
</evidence>
<dbReference type="SUPFAM" id="SSF48498">
    <property type="entry name" value="Tetracyclin repressor-like, C-terminal domain"/>
    <property type="match status" value="1"/>
</dbReference>
<evidence type="ECO:0000256" key="4">
    <source>
        <dbReference type="PROSITE-ProRule" id="PRU00335"/>
    </source>
</evidence>
<feature type="DNA-binding region" description="H-T-H motif" evidence="4">
    <location>
        <begin position="56"/>
        <end position="75"/>
    </location>
</feature>
<keyword evidence="2 4" id="KW-0238">DNA-binding</keyword>
<dbReference type="InterPro" id="IPR001647">
    <property type="entry name" value="HTH_TetR"/>
</dbReference>
<dbReference type="PANTHER" id="PTHR30055:SF151">
    <property type="entry name" value="TRANSCRIPTIONAL REGULATORY PROTEIN"/>
    <property type="match status" value="1"/>
</dbReference>
<dbReference type="PANTHER" id="PTHR30055">
    <property type="entry name" value="HTH-TYPE TRANSCRIPTIONAL REGULATOR RUTR"/>
    <property type="match status" value="1"/>
</dbReference>
<protein>
    <submittedName>
        <fullName evidence="6">TetR/AcrR family transcriptional regulator</fullName>
    </submittedName>
</protein>
<evidence type="ECO:0000256" key="3">
    <source>
        <dbReference type="ARBA" id="ARBA00023163"/>
    </source>
</evidence>
<dbReference type="Pfam" id="PF00440">
    <property type="entry name" value="TetR_N"/>
    <property type="match status" value="1"/>
</dbReference>
<reference evidence="6 7" key="1">
    <citation type="submission" date="2023-07" db="EMBL/GenBank/DDBJ databases">
        <authorList>
            <person name="Girao M."/>
            <person name="Carvalho M.F."/>
        </authorList>
    </citation>
    <scope>NUCLEOTIDE SEQUENCE [LARGE SCALE GENOMIC DNA]</scope>
    <source>
        <strain evidence="6 7">66/93</strain>
    </source>
</reference>
<dbReference type="InterPro" id="IPR009057">
    <property type="entry name" value="Homeodomain-like_sf"/>
</dbReference>
<evidence type="ECO:0000259" key="5">
    <source>
        <dbReference type="PROSITE" id="PS50977"/>
    </source>
</evidence>
<organism evidence="6 7">
    <name type="scientific">Nocardiopsis tropica</name>
    <dbReference type="NCBI Taxonomy" id="109330"/>
    <lineage>
        <taxon>Bacteria</taxon>
        <taxon>Bacillati</taxon>
        <taxon>Actinomycetota</taxon>
        <taxon>Actinomycetes</taxon>
        <taxon>Streptosporangiales</taxon>
        <taxon>Nocardiopsidaceae</taxon>
        <taxon>Nocardiopsis</taxon>
    </lineage>
</organism>
<dbReference type="InterPro" id="IPR036271">
    <property type="entry name" value="Tet_transcr_reg_TetR-rel_C_sf"/>
</dbReference>
<evidence type="ECO:0000313" key="7">
    <source>
        <dbReference type="Proteomes" id="UP001348641"/>
    </source>
</evidence>
<dbReference type="InterPro" id="IPR050109">
    <property type="entry name" value="HTH-type_TetR-like_transc_reg"/>
</dbReference>
<accession>A0ABU7KZK2</accession>
<keyword evidence="1" id="KW-0805">Transcription regulation</keyword>
<dbReference type="Gene3D" id="1.10.10.60">
    <property type="entry name" value="Homeodomain-like"/>
    <property type="match status" value="1"/>
</dbReference>
<name>A0ABU7KZK2_9ACTN</name>
<dbReference type="PROSITE" id="PS50977">
    <property type="entry name" value="HTH_TETR_2"/>
    <property type="match status" value="1"/>
</dbReference>
<dbReference type="EMBL" id="JAUUCC010000127">
    <property type="protein sequence ID" value="MEE2054735.1"/>
    <property type="molecule type" value="Genomic_DNA"/>
</dbReference>
<gene>
    <name evidence="6" type="ORF">Q8A49_29985</name>
</gene>
<sequence>MTTEQQPTSRTTREVDLLWGLDRPAPRRGPRPKLSREAVVDAAVAVADAEGLEAVSMQRVAKELGYTTMSLYRHVDSKEDMLVLMSDRAMDGTPPAPRPDRGWRAGVEEWVHEVMEVYRRHPWAIQLPLSGPPVGPNGLRWMEAGLREVVRSGLDVGGALQMLSMLSSLLRDTLRLEADMARAAREAGSTMAEAERDYSVGLRKVVTREEFPTIAMMLESAVLEGEPPPGRPDRLGGPAEEFDFSLHRVLDGIEVHVGRLCAEREAGGGDAPAR</sequence>
<dbReference type="Proteomes" id="UP001348641">
    <property type="component" value="Unassembled WGS sequence"/>
</dbReference>
<dbReference type="InterPro" id="IPR004111">
    <property type="entry name" value="Repressor_TetR_C"/>
</dbReference>
<dbReference type="SUPFAM" id="SSF46689">
    <property type="entry name" value="Homeodomain-like"/>
    <property type="match status" value="1"/>
</dbReference>
<proteinExistence type="predicted"/>
<evidence type="ECO:0000256" key="2">
    <source>
        <dbReference type="ARBA" id="ARBA00023125"/>
    </source>
</evidence>
<dbReference type="RefSeq" id="WP_330161555.1">
    <property type="nucleotide sequence ID" value="NZ_BAAAJA010000025.1"/>
</dbReference>
<dbReference type="Gene3D" id="1.10.357.10">
    <property type="entry name" value="Tetracycline Repressor, domain 2"/>
    <property type="match status" value="1"/>
</dbReference>
<feature type="domain" description="HTH tetR-type" evidence="5">
    <location>
        <begin position="33"/>
        <end position="93"/>
    </location>
</feature>
<comment type="caution">
    <text evidence="6">The sequence shown here is derived from an EMBL/GenBank/DDBJ whole genome shotgun (WGS) entry which is preliminary data.</text>
</comment>